<accession>A0A0L7QVI6</accession>
<proteinExistence type="predicted"/>
<dbReference type="AlphaFoldDB" id="A0A0L7QVI6"/>
<keyword evidence="2" id="KW-1185">Reference proteome</keyword>
<name>A0A0L7QVI6_9HYME</name>
<protein>
    <submittedName>
        <fullName evidence="1">Uncharacterized protein</fullName>
    </submittedName>
</protein>
<dbReference type="OrthoDB" id="7584042at2759"/>
<organism evidence="1 2">
    <name type="scientific">Habropoda laboriosa</name>
    <dbReference type="NCBI Taxonomy" id="597456"/>
    <lineage>
        <taxon>Eukaryota</taxon>
        <taxon>Metazoa</taxon>
        <taxon>Ecdysozoa</taxon>
        <taxon>Arthropoda</taxon>
        <taxon>Hexapoda</taxon>
        <taxon>Insecta</taxon>
        <taxon>Pterygota</taxon>
        <taxon>Neoptera</taxon>
        <taxon>Endopterygota</taxon>
        <taxon>Hymenoptera</taxon>
        <taxon>Apocrita</taxon>
        <taxon>Aculeata</taxon>
        <taxon>Apoidea</taxon>
        <taxon>Anthophila</taxon>
        <taxon>Apidae</taxon>
        <taxon>Habropoda</taxon>
    </lineage>
</organism>
<sequence length="269" mass="30689">MNHIMQTWNTKLSNQQKSPSCRRILSSDNLASPVIADCGTWRTRMLAKVKECRDAIKNMMAFDKIPNNVETARGLDNSNIPPRATASMSSIPDIITFSSIALKHKDYDYEPLLTDNLNSDDVEKMNASDERLDDMKNTNNNDSFDRFVFGDRTTSSSLQSFLTLEKKINDEYFEEENTYTIKKKISAEPFLSYTDGVTEFVWTDDTMEESFPGKASNSLDHLNSSDIGFENPRINSTFCENSHVKQNRTSSPIRRCLFQDSGYENNFSI</sequence>
<gene>
    <name evidence="1" type="ORF">WH47_05289</name>
</gene>
<evidence type="ECO:0000313" key="2">
    <source>
        <dbReference type="Proteomes" id="UP000053825"/>
    </source>
</evidence>
<evidence type="ECO:0000313" key="1">
    <source>
        <dbReference type="EMBL" id="KOC62647.1"/>
    </source>
</evidence>
<reference evidence="1 2" key="1">
    <citation type="submission" date="2015-07" db="EMBL/GenBank/DDBJ databases">
        <title>The genome of Habropoda laboriosa.</title>
        <authorList>
            <person name="Pan H."/>
            <person name="Kapheim K."/>
        </authorList>
    </citation>
    <scope>NUCLEOTIDE SEQUENCE [LARGE SCALE GENOMIC DNA]</scope>
    <source>
        <strain evidence="1">0110345459</strain>
    </source>
</reference>
<dbReference type="EMBL" id="KQ414726">
    <property type="protein sequence ID" value="KOC62647.1"/>
    <property type="molecule type" value="Genomic_DNA"/>
</dbReference>
<dbReference type="Proteomes" id="UP000053825">
    <property type="component" value="Unassembled WGS sequence"/>
</dbReference>